<proteinExistence type="predicted"/>
<dbReference type="EMBL" id="MEKH01000013">
    <property type="protein sequence ID" value="ODN97925.1"/>
    <property type="molecule type" value="Genomic_DNA"/>
</dbReference>
<dbReference type="OrthoDB" id="109543at2759"/>
<evidence type="ECO:0000313" key="1">
    <source>
        <dbReference type="EMBL" id="ODN97925.1"/>
    </source>
</evidence>
<organism evidence="1 2">
    <name type="scientific">Cryptococcus amylolentus CBS 6273</name>
    <dbReference type="NCBI Taxonomy" id="1296118"/>
    <lineage>
        <taxon>Eukaryota</taxon>
        <taxon>Fungi</taxon>
        <taxon>Dikarya</taxon>
        <taxon>Basidiomycota</taxon>
        <taxon>Agaricomycotina</taxon>
        <taxon>Tremellomycetes</taxon>
        <taxon>Tremellales</taxon>
        <taxon>Cryptococcaceae</taxon>
        <taxon>Cryptococcus</taxon>
    </lineage>
</organism>
<reference evidence="1 2" key="1">
    <citation type="submission" date="2016-06" db="EMBL/GenBank/DDBJ databases">
        <title>Evolution of pathogenesis and genome organization in the Tremellales.</title>
        <authorList>
            <person name="Cuomo C."/>
            <person name="Litvintseva A."/>
            <person name="Heitman J."/>
            <person name="Chen Y."/>
            <person name="Sun S."/>
            <person name="Springer D."/>
            <person name="Dromer F."/>
            <person name="Young S."/>
            <person name="Zeng Q."/>
            <person name="Chapman S."/>
            <person name="Gujja S."/>
            <person name="Saif S."/>
            <person name="Birren B."/>
        </authorList>
    </citation>
    <scope>NUCLEOTIDE SEQUENCE [LARGE SCALE GENOMIC DNA]</scope>
    <source>
        <strain evidence="1 2">CBS 6273</strain>
    </source>
</reference>
<dbReference type="AlphaFoldDB" id="A0A1E3JB83"/>
<comment type="caution">
    <text evidence="1">The sequence shown here is derived from an EMBL/GenBank/DDBJ whole genome shotgun (WGS) entry which is preliminary data.</text>
</comment>
<evidence type="ECO:0000313" key="2">
    <source>
        <dbReference type="Proteomes" id="UP000095149"/>
    </source>
</evidence>
<dbReference type="Proteomes" id="UP000095149">
    <property type="component" value="Unassembled WGS sequence"/>
</dbReference>
<accession>A0A1E3JB83</accession>
<name>A0A1E3JB83_9TREE</name>
<gene>
    <name evidence="1" type="ORF">I350_07561</name>
</gene>
<sequence length="144" mass="16657">MIDLSPLYPTYVIDTLSKCVQEAFNMLRYNAPLRNGHRKEFPDIYDEILYEMRPLLRPQDKIRVAGRQKYRLQGEDEETTSLPPLEGFGIRDVMVNMTEATPPAELDPQHWNIPYGMQESISAYKRVATDHGWQVPSGFDKLAL</sequence>
<protein>
    <submittedName>
        <fullName evidence="1">Uncharacterized protein</fullName>
    </submittedName>
</protein>